<organism evidence="4 5">
    <name type="scientific">Turicimonas muris</name>
    <dbReference type="NCBI Taxonomy" id="1796652"/>
    <lineage>
        <taxon>Bacteria</taxon>
        <taxon>Pseudomonadati</taxon>
        <taxon>Pseudomonadota</taxon>
        <taxon>Betaproteobacteria</taxon>
        <taxon>Burkholderiales</taxon>
        <taxon>Sutterellaceae</taxon>
        <taxon>Turicimonas</taxon>
    </lineage>
</organism>
<evidence type="ECO:0000313" key="5">
    <source>
        <dbReference type="Proteomes" id="UP000214610"/>
    </source>
</evidence>
<name>A0A227KEC0_9BURK</name>
<keyword evidence="2" id="KW-0464">Manganese</keyword>
<dbReference type="EMBL" id="NHMP01000006">
    <property type="protein sequence ID" value="OXE45973.1"/>
    <property type="molecule type" value="Genomic_DNA"/>
</dbReference>
<dbReference type="GO" id="GO:0019877">
    <property type="term" value="P:diaminopimelate biosynthetic process"/>
    <property type="evidence" value="ECO:0007669"/>
    <property type="project" value="UniProtKB-ARBA"/>
</dbReference>
<comment type="caution">
    <text evidence="4">The sequence shown here is derived from an EMBL/GenBank/DDBJ whole genome shotgun (WGS) entry which is preliminary data.</text>
</comment>
<proteinExistence type="predicted"/>
<dbReference type="SUPFAM" id="SSF53187">
    <property type="entry name" value="Zn-dependent exopeptidases"/>
    <property type="match status" value="1"/>
</dbReference>
<gene>
    <name evidence="4" type="ORF">ADH67_09615</name>
</gene>
<feature type="binding site" evidence="2">
    <location>
        <position position="115"/>
    </location>
    <ligand>
        <name>Mn(2+)</name>
        <dbReference type="ChEBI" id="CHEBI:29035"/>
        <label>2</label>
    </ligand>
</feature>
<evidence type="ECO:0000259" key="3">
    <source>
        <dbReference type="Pfam" id="PF07687"/>
    </source>
</evidence>
<dbReference type="InterPro" id="IPR017439">
    <property type="entry name" value="Amidohydrolase"/>
</dbReference>
<dbReference type="RefSeq" id="WP_066594005.1">
    <property type="nucleotide sequence ID" value="NZ_CAJTBZ010000013.1"/>
</dbReference>
<sequence>MFVSQEPVVDLKKASIPLIESWKDEFREIRQDFHRNPEIGLDTPRTSGKIAGFLRSYGVDEVHENIGGCGVVGVVYGSSKEGPSLGVRADIDALPMKEMSDHDHVSCLGNRMHGCGHDGHGTTLLAVAKYFAQTRNFAGKAVLIFQPGEEGWSGAKVMMDDGLFERFPVQEIYAYHTASALRPGELALNYGAMQAAADAFTLTITGKGGHGSRPENCNDPIVAAAYIITALQTLVSRNVSPLDSAVVSCGSIHSGDPLAQSVIPNSCQIVGTTRTFKPETRDLIEKRLKEVAESTAAAFGCTAVLDYDRKYPPLINSEEQAKPIADVGAELVGEENVKRNYPRATGGEDFAFMAGAVPGAYIRVGQGGAPAHNGYFDFNDEIIPLAASLLVKTLEKRFKDLAG</sequence>
<reference evidence="5" key="1">
    <citation type="submission" date="2017-05" db="EMBL/GenBank/DDBJ databases">
        <title>Improved OligoMM genomes.</title>
        <authorList>
            <person name="Garzetti D."/>
        </authorList>
    </citation>
    <scope>NUCLEOTIDE SEQUENCE [LARGE SCALE GENOMIC DNA]</scope>
    <source>
        <strain evidence="5">YL45</strain>
    </source>
</reference>
<dbReference type="FunFam" id="3.30.70.360:FF:000001">
    <property type="entry name" value="N-acetyldiaminopimelate deacetylase"/>
    <property type="match status" value="1"/>
</dbReference>
<dbReference type="InterPro" id="IPR036264">
    <property type="entry name" value="Bact_exopeptidase_dim_dom"/>
</dbReference>
<dbReference type="Pfam" id="PF01546">
    <property type="entry name" value="Peptidase_M20"/>
    <property type="match status" value="1"/>
</dbReference>
<comment type="cofactor">
    <cofactor evidence="2">
        <name>Mn(2+)</name>
        <dbReference type="ChEBI" id="CHEBI:29035"/>
    </cofactor>
    <text evidence="2">The Mn(2+) ion enhances activity.</text>
</comment>
<dbReference type="InterPro" id="IPR002933">
    <property type="entry name" value="Peptidase_M20"/>
</dbReference>
<feature type="binding site" evidence="2">
    <location>
        <position position="117"/>
    </location>
    <ligand>
        <name>Mn(2+)</name>
        <dbReference type="ChEBI" id="CHEBI:29035"/>
        <label>2</label>
    </ligand>
</feature>
<dbReference type="PIRSF" id="PIRSF005962">
    <property type="entry name" value="Pept_M20D_amidohydro"/>
    <property type="match status" value="1"/>
</dbReference>
<keyword evidence="2" id="KW-0479">Metal-binding</keyword>
<dbReference type="Gene3D" id="3.30.70.360">
    <property type="match status" value="1"/>
</dbReference>
<evidence type="ECO:0000256" key="1">
    <source>
        <dbReference type="ARBA" id="ARBA00022801"/>
    </source>
</evidence>
<keyword evidence="1 4" id="KW-0378">Hydrolase</keyword>
<dbReference type="Gene3D" id="3.40.630.10">
    <property type="entry name" value="Zn peptidases"/>
    <property type="match status" value="1"/>
</dbReference>
<dbReference type="PANTHER" id="PTHR11014">
    <property type="entry name" value="PEPTIDASE M20 FAMILY MEMBER"/>
    <property type="match status" value="1"/>
</dbReference>
<dbReference type="InterPro" id="IPR011650">
    <property type="entry name" value="Peptidase_M20_dimer"/>
</dbReference>
<feature type="domain" description="Peptidase M20 dimerisation" evidence="3">
    <location>
        <begin position="199"/>
        <end position="296"/>
    </location>
</feature>
<feature type="binding site" evidence="2">
    <location>
        <position position="372"/>
    </location>
    <ligand>
        <name>Mn(2+)</name>
        <dbReference type="ChEBI" id="CHEBI:29035"/>
        <label>2</label>
    </ligand>
</feature>
<dbReference type="GO" id="GO:0050118">
    <property type="term" value="F:N-acetyldiaminopimelate deacetylase activity"/>
    <property type="evidence" value="ECO:0007669"/>
    <property type="project" value="UniProtKB-ARBA"/>
</dbReference>
<dbReference type="PANTHER" id="PTHR11014:SF63">
    <property type="entry name" value="METALLOPEPTIDASE, PUTATIVE (AFU_ORTHOLOGUE AFUA_6G09600)-RELATED"/>
    <property type="match status" value="1"/>
</dbReference>
<evidence type="ECO:0000313" key="4">
    <source>
        <dbReference type="EMBL" id="OXE45973.1"/>
    </source>
</evidence>
<protein>
    <submittedName>
        <fullName evidence="4">Amidohydrolase</fullName>
    </submittedName>
</protein>
<keyword evidence="5" id="KW-1185">Reference proteome</keyword>
<dbReference type="AlphaFoldDB" id="A0A227KEC0"/>
<accession>A0A227KEC0</accession>
<feature type="binding site" evidence="2">
    <location>
        <position position="176"/>
    </location>
    <ligand>
        <name>Mn(2+)</name>
        <dbReference type="ChEBI" id="CHEBI:29035"/>
        <label>2</label>
    </ligand>
</feature>
<feature type="binding site" evidence="2">
    <location>
        <position position="150"/>
    </location>
    <ligand>
        <name>Mn(2+)</name>
        <dbReference type="ChEBI" id="CHEBI:29035"/>
        <label>2</label>
    </ligand>
</feature>
<dbReference type="Pfam" id="PF07687">
    <property type="entry name" value="M20_dimer"/>
    <property type="match status" value="1"/>
</dbReference>
<evidence type="ECO:0000256" key="2">
    <source>
        <dbReference type="PIRSR" id="PIRSR005962-1"/>
    </source>
</evidence>
<dbReference type="Proteomes" id="UP000214610">
    <property type="component" value="Unassembled WGS sequence"/>
</dbReference>
<dbReference type="SUPFAM" id="SSF55031">
    <property type="entry name" value="Bacterial exopeptidase dimerisation domain"/>
    <property type="match status" value="1"/>
</dbReference>
<dbReference type="GeneID" id="78362006"/>
<dbReference type="NCBIfam" id="TIGR01891">
    <property type="entry name" value="amidohydrolases"/>
    <property type="match status" value="1"/>
</dbReference>
<dbReference type="GO" id="GO:0046872">
    <property type="term" value="F:metal ion binding"/>
    <property type="evidence" value="ECO:0007669"/>
    <property type="project" value="UniProtKB-KW"/>
</dbReference>